<reference evidence="1 2" key="1">
    <citation type="journal article" date="2015" name="Mol. Plant Microbe Interact.">
        <title>Genome, transcriptome, and functional analyses of Penicillium expansum provide new insights into secondary metabolism and pathogenicity.</title>
        <authorList>
            <person name="Ballester A.R."/>
            <person name="Marcet-Houben M."/>
            <person name="Levin E."/>
            <person name="Sela N."/>
            <person name="Selma-Lazaro C."/>
            <person name="Carmona L."/>
            <person name="Wisniewski M."/>
            <person name="Droby S."/>
            <person name="Gonzalez-Candelas L."/>
            <person name="Gabaldon T."/>
        </authorList>
    </citation>
    <scope>NUCLEOTIDE SEQUENCE [LARGE SCALE GENOMIC DNA]</scope>
    <source>
        <strain evidence="1 2">PHI-1</strain>
    </source>
</reference>
<keyword evidence="2" id="KW-1185">Reference proteome</keyword>
<name>A0A0A2L538_PENIT</name>
<dbReference type="OrthoDB" id="2012566at2759"/>
<proteinExistence type="predicted"/>
<accession>A0A0A2L538</accession>
<dbReference type="AlphaFoldDB" id="A0A0A2L538"/>
<dbReference type="PhylomeDB" id="A0A0A2L538"/>
<sequence>MAVERLATCIAIPLKGKRILNRGLGTALAVQALSRRISKP</sequence>
<evidence type="ECO:0000313" key="2">
    <source>
        <dbReference type="Proteomes" id="UP000030104"/>
    </source>
</evidence>
<dbReference type="EMBL" id="JQGA01000630">
    <property type="protein sequence ID" value="KGO74313.1"/>
    <property type="molecule type" value="Genomic_DNA"/>
</dbReference>
<dbReference type="Proteomes" id="UP000030104">
    <property type="component" value="Unassembled WGS sequence"/>
</dbReference>
<gene>
    <name evidence="1" type="ORF">PITC_019830</name>
</gene>
<evidence type="ECO:0000313" key="1">
    <source>
        <dbReference type="EMBL" id="KGO74313.1"/>
    </source>
</evidence>
<dbReference type="HOGENOM" id="CLU_3299583_0_0_1"/>
<organism evidence="1 2">
    <name type="scientific">Penicillium italicum</name>
    <name type="common">Blue mold</name>
    <dbReference type="NCBI Taxonomy" id="40296"/>
    <lineage>
        <taxon>Eukaryota</taxon>
        <taxon>Fungi</taxon>
        <taxon>Dikarya</taxon>
        <taxon>Ascomycota</taxon>
        <taxon>Pezizomycotina</taxon>
        <taxon>Eurotiomycetes</taxon>
        <taxon>Eurotiomycetidae</taxon>
        <taxon>Eurotiales</taxon>
        <taxon>Aspergillaceae</taxon>
        <taxon>Penicillium</taxon>
    </lineage>
</organism>
<comment type="caution">
    <text evidence="1">The sequence shown here is derived from an EMBL/GenBank/DDBJ whole genome shotgun (WGS) entry which is preliminary data.</text>
</comment>
<protein>
    <submittedName>
        <fullName evidence="1">Uncharacterized protein</fullName>
    </submittedName>
</protein>